<evidence type="ECO:0000313" key="3">
    <source>
        <dbReference type="Proteomes" id="UP000199448"/>
    </source>
</evidence>
<evidence type="ECO:0000256" key="1">
    <source>
        <dbReference type="SAM" id="MobiDB-lite"/>
    </source>
</evidence>
<proteinExistence type="predicted"/>
<sequence length="297" mass="34373">MKYKLTSAFLIIGFATFGQEFGFDIHKTSLDQYIQMEEDLGSESLPVTSNHVSFSGNAQPFKFRRQQKGLPDLISYYYFKEKDSAMSHVLYEWDESRQAENTDLDRKKSREYQKALIRKFNQLEERISDRYGEPETTGDLTDLEQADKKSGLEKKDLWRPNDSTEIELYTVISNYYEKRGMITIKPTHRIRLEVKKTEKGDNNSSTISEERLQTLTALTGEFFRALSAEDLSGSKQFLSARIKEAVTREQLTALIANIDFDRETELIYSGIQVGTDGRSYTMLQYKYKDDVGDIPKL</sequence>
<accession>A0A1H5NVA7</accession>
<dbReference type="RefSeq" id="WP_093113668.1">
    <property type="nucleotide sequence ID" value="NZ_FNGG01000005.1"/>
</dbReference>
<keyword evidence="3" id="KW-1185">Reference proteome</keyword>
<dbReference type="OrthoDB" id="759000at2"/>
<evidence type="ECO:0000313" key="2">
    <source>
        <dbReference type="EMBL" id="SEF04658.1"/>
    </source>
</evidence>
<name>A0A1H5NVA7_9FLAO</name>
<feature type="region of interest" description="Disordered" evidence="1">
    <location>
        <begin position="127"/>
        <end position="146"/>
    </location>
</feature>
<dbReference type="STRING" id="390640.SAMN04488034_105158"/>
<dbReference type="AlphaFoldDB" id="A0A1H5NVA7"/>
<dbReference type="EMBL" id="FNUG01000005">
    <property type="protein sequence ID" value="SEF04658.1"/>
    <property type="molecule type" value="Genomic_DNA"/>
</dbReference>
<organism evidence="2 3">
    <name type="scientific">Salinimicrobium catena</name>
    <dbReference type="NCBI Taxonomy" id="390640"/>
    <lineage>
        <taxon>Bacteria</taxon>
        <taxon>Pseudomonadati</taxon>
        <taxon>Bacteroidota</taxon>
        <taxon>Flavobacteriia</taxon>
        <taxon>Flavobacteriales</taxon>
        <taxon>Flavobacteriaceae</taxon>
        <taxon>Salinimicrobium</taxon>
    </lineage>
</organism>
<gene>
    <name evidence="2" type="ORF">SAMN04488034_105158</name>
</gene>
<reference evidence="2 3" key="1">
    <citation type="submission" date="2016-10" db="EMBL/GenBank/DDBJ databases">
        <authorList>
            <person name="de Groot N.N."/>
        </authorList>
    </citation>
    <scope>NUCLEOTIDE SEQUENCE [LARGE SCALE GENOMIC DNA]</scope>
    <source>
        <strain evidence="2 3">DSM 23553</strain>
    </source>
</reference>
<dbReference type="Proteomes" id="UP000199448">
    <property type="component" value="Unassembled WGS sequence"/>
</dbReference>
<protein>
    <submittedName>
        <fullName evidence="2">Uncharacterized protein</fullName>
    </submittedName>
</protein>